<accession>A0A9W7FJS9</accession>
<feature type="transmembrane region" description="Helical" evidence="1">
    <location>
        <begin position="128"/>
        <end position="146"/>
    </location>
</feature>
<sequence length="218" mass="24322">MKPYSIIFIIAQTSLLVAYFCRPLSVFEYDVEVTQGITVGVPVKVGLVHCFSDFCDVYSKVSKKTDEVSSQIDDDYIPTQMNHLNSQTSLSLLTSPQTLPLTISSFLSILLLLPIIYELSKRQKLKLLYVKIISWFMLSITVYLTGSSSVVTKGSMGGYTYTTLSIFLTGLLLLILSLGDYYAGWFDGGNVYVEIEELDEEVHGQPWRSGRSPGRGKV</sequence>
<keyword evidence="1" id="KW-1133">Transmembrane helix</keyword>
<evidence type="ECO:0000313" key="4">
    <source>
        <dbReference type="Proteomes" id="UP001165160"/>
    </source>
</evidence>
<comment type="caution">
    <text evidence="3">The sequence shown here is derived from an EMBL/GenBank/DDBJ whole genome shotgun (WGS) entry which is preliminary data.</text>
</comment>
<feature type="transmembrane region" description="Helical" evidence="1">
    <location>
        <begin position="158"/>
        <end position="178"/>
    </location>
</feature>
<proteinExistence type="predicted"/>
<dbReference type="EMBL" id="BRXX01000465">
    <property type="protein sequence ID" value="GMI13351.1"/>
    <property type="molecule type" value="Genomic_DNA"/>
</dbReference>
<protein>
    <submittedName>
        <fullName evidence="3">Uncharacterized protein</fullName>
    </submittedName>
</protein>
<evidence type="ECO:0000256" key="2">
    <source>
        <dbReference type="SAM" id="SignalP"/>
    </source>
</evidence>
<evidence type="ECO:0000256" key="1">
    <source>
        <dbReference type="SAM" id="Phobius"/>
    </source>
</evidence>
<keyword evidence="4" id="KW-1185">Reference proteome</keyword>
<name>A0A9W7FJS9_9STRA</name>
<organism evidence="3 4">
    <name type="scientific">Triparma verrucosa</name>
    <dbReference type="NCBI Taxonomy" id="1606542"/>
    <lineage>
        <taxon>Eukaryota</taxon>
        <taxon>Sar</taxon>
        <taxon>Stramenopiles</taxon>
        <taxon>Ochrophyta</taxon>
        <taxon>Bolidophyceae</taxon>
        <taxon>Parmales</taxon>
        <taxon>Triparmaceae</taxon>
        <taxon>Triparma</taxon>
    </lineage>
</organism>
<dbReference type="AlphaFoldDB" id="A0A9W7FJS9"/>
<feature type="signal peptide" evidence="2">
    <location>
        <begin position="1"/>
        <end position="18"/>
    </location>
</feature>
<keyword evidence="1" id="KW-0812">Transmembrane</keyword>
<keyword evidence="1" id="KW-0472">Membrane</keyword>
<gene>
    <name evidence="3" type="ORF">TrVE_jg2205</name>
</gene>
<dbReference type="Proteomes" id="UP001165160">
    <property type="component" value="Unassembled WGS sequence"/>
</dbReference>
<keyword evidence="2" id="KW-0732">Signal</keyword>
<reference evidence="4" key="1">
    <citation type="journal article" date="2023" name="Commun. Biol.">
        <title>Genome analysis of Parmales, the sister group of diatoms, reveals the evolutionary specialization of diatoms from phago-mixotrophs to photoautotrophs.</title>
        <authorList>
            <person name="Ban H."/>
            <person name="Sato S."/>
            <person name="Yoshikawa S."/>
            <person name="Yamada K."/>
            <person name="Nakamura Y."/>
            <person name="Ichinomiya M."/>
            <person name="Sato N."/>
            <person name="Blanc-Mathieu R."/>
            <person name="Endo H."/>
            <person name="Kuwata A."/>
            <person name="Ogata H."/>
        </authorList>
    </citation>
    <scope>NUCLEOTIDE SEQUENCE [LARGE SCALE GENOMIC DNA]</scope>
    <source>
        <strain evidence="4">NIES 3699</strain>
    </source>
</reference>
<feature type="chain" id="PRO_5040933185" evidence="2">
    <location>
        <begin position="19"/>
        <end position="218"/>
    </location>
</feature>
<feature type="transmembrane region" description="Helical" evidence="1">
    <location>
        <begin position="98"/>
        <end position="116"/>
    </location>
</feature>
<evidence type="ECO:0000313" key="3">
    <source>
        <dbReference type="EMBL" id="GMI13351.1"/>
    </source>
</evidence>